<organism evidence="2">
    <name type="scientific">bioreactor metagenome</name>
    <dbReference type="NCBI Taxonomy" id="1076179"/>
    <lineage>
        <taxon>unclassified sequences</taxon>
        <taxon>metagenomes</taxon>
        <taxon>ecological metagenomes</taxon>
    </lineage>
</organism>
<keyword evidence="1" id="KW-0812">Transmembrane</keyword>
<evidence type="ECO:0000256" key="1">
    <source>
        <dbReference type="SAM" id="Phobius"/>
    </source>
</evidence>
<proteinExistence type="predicted"/>
<comment type="caution">
    <text evidence="2">The sequence shown here is derived from an EMBL/GenBank/DDBJ whole genome shotgun (WGS) entry which is preliminary data.</text>
</comment>
<accession>A0A644WI04</accession>
<protein>
    <submittedName>
        <fullName evidence="2">Uncharacterized protein</fullName>
    </submittedName>
</protein>
<name>A0A644WI04_9ZZZZ</name>
<sequence length="288" mass="33603">MDALLLSSLILLLLLLPALIFRSLIIKSEGLENPLDTSLKAEIGIVLFISIILHLIGIFVLNWLDAPFNFYNLFQILIGNSISIKEEIINNSLIPFLIYILVQIIFGAILSLFLKKICLKYYLDIKYDFLPISNNWDNLLSGRVFELERIRHINSKILELKNFQRNIFKQIRNKEIDLSKKEVRRKIKEKILELKSKKKIAFNCVELDVLVQTSLGDVIYKGKIHKYYLSKDNSLDKVVLTECLRRKFCNGSIKNKGKFHFLDSKLFVINHSEMKNLNIRYSIIEEKI</sequence>
<dbReference type="AlphaFoldDB" id="A0A644WI04"/>
<reference evidence="2" key="1">
    <citation type="submission" date="2019-08" db="EMBL/GenBank/DDBJ databases">
        <authorList>
            <person name="Kucharzyk K."/>
            <person name="Murdoch R.W."/>
            <person name="Higgins S."/>
            <person name="Loffler F."/>
        </authorList>
    </citation>
    <scope>NUCLEOTIDE SEQUENCE</scope>
</reference>
<gene>
    <name evidence="2" type="ORF">SDC9_49371</name>
</gene>
<feature type="transmembrane region" description="Helical" evidence="1">
    <location>
        <begin position="96"/>
        <end position="114"/>
    </location>
</feature>
<keyword evidence="1" id="KW-1133">Transmembrane helix</keyword>
<dbReference type="EMBL" id="VSSQ01000925">
    <property type="protein sequence ID" value="MPM03111.1"/>
    <property type="molecule type" value="Genomic_DNA"/>
</dbReference>
<evidence type="ECO:0000313" key="2">
    <source>
        <dbReference type="EMBL" id="MPM03111.1"/>
    </source>
</evidence>
<keyword evidence="1" id="KW-0472">Membrane</keyword>
<feature type="transmembrane region" description="Helical" evidence="1">
    <location>
        <begin position="41"/>
        <end position="61"/>
    </location>
</feature>